<dbReference type="PANTHER" id="PTHR43668:SF2">
    <property type="entry name" value="ALLANTOINASE"/>
    <property type="match status" value="1"/>
</dbReference>
<dbReference type="GO" id="GO:0004038">
    <property type="term" value="F:allantoinase activity"/>
    <property type="evidence" value="ECO:0007669"/>
    <property type="project" value="TreeGrafter"/>
</dbReference>
<evidence type="ECO:0000313" key="2">
    <source>
        <dbReference type="EMBL" id="RBO99027.1"/>
    </source>
</evidence>
<accession>A0A366E9P2</accession>
<dbReference type="RefSeq" id="WP_113942915.1">
    <property type="nucleotide sequence ID" value="NZ_JBHEEG010000005.1"/>
</dbReference>
<dbReference type="GO" id="GO:0005737">
    <property type="term" value="C:cytoplasm"/>
    <property type="evidence" value="ECO:0007669"/>
    <property type="project" value="TreeGrafter"/>
</dbReference>
<dbReference type="OrthoDB" id="9775759at2"/>
<feature type="domain" description="Amidohydrolase-related" evidence="1">
    <location>
        <begin position="49"/>
        <end position="426"/>
    </location>
</feature>
<organism evidence="2 3">
    <name type="scientific">Pseudochrobactrum asaccharolyticum</name>
    <dbReference type="NCBI Taxonomy" id="354351"/>
    <lineage>
        <taxon>Bacteria</taxon>
        <taxon>Pseudomonadati</taxon>
        <taxon>Pseudomonadota</taxon>
        <taxon>Alphaproteobacteria</taxon>
        <taxon>Hyphomicrobiales</taxon>
        <taxon>Brucellaceae</taxon>
        <taxon>Pseudochrobactrum</taxon>
    </lineage>
</organism>
<proteinExistence type="predicted"/>
<dbReference type="Proteomes" id="UP000252893">
    <property type="component" value="Unassembled WGS sequence"/>
</dbReference>
<keyword evidence="3" id="KW-1185">Reference proteome</keyword>
<comment type="caution">
    <text evidence="2">The sequence shown here is derived from an EMBL/GenBank/DDBJ whole genome shotgun (WGS) entry which is preliminary data.</text>
</comment>
<dbReference type="EMBL" id="QNRH01000001">
    <property type="protein sequence ID" value="RBO99027.1"/>
    <property type="molecule type" value="Genomic_DNA"/>
</dbReference>
<dbReference type="Pfam" id="PF01979">
    <property type="entry name" value="Amidohydro_1"/>
    <property type="match status" value="1"/>
</dbReference>
<reference evidence="2 3" key="1">
    <citation type="submission" date="2018-06" db="EMBL/GenBank/DDBJ databases">
        <title>Genomic Encyclopedia of Type Strains, Phase IV (KMG-IV): sequencing the most valuable type-strain genomes for metagenomic binning, comparative biology and taxonomic classification.</title>
        <authorList>
            <person name="Goeker M."/>
        </authorList>
    </citation>
    <scope>NUCLEOTIDE SEQUENCE [LARGE SCALE GENOMIC DNA]</scope>
    <source>
        <strain evidence="2 3">DSM 25619</strain>
    </source>
</reference>
<name>A0A366E9P2_9HYPH</name>
<dbReference type="InterPro" id="IPR011059">
    <property type="entry name" value="Metal-dep_hydrolase_composite"/>
</dbReference>
<dbReference type="InterPro" id="IPR032466">
    <property type="entry name" value="Metal_Hydrolase"/>
</dbReference>
<gene>
    <name evidence="2" type="ORF">DFR47_101636</name>
</gene>
<evidence type="ECO:0000259" key="1">
    <source>
        <dbReference type="Pfam" id="PF01979"/>
    </source>
</evidence>
<dbReference type="SUPFAM" id="SSF51556">
    <property type="entry name" value="Metallo-dependent hydrolases"/>
    <property type="match status" value="1"/>
</dbReference>
<dbReference type="PANTHER" id="PTHR43668">
    <property type="entry name" value="ALLANTOINASE"/>
    <property type="match status" value="1"/>
</dbReference>
<sequence length="453" mass="48998">MQDKVFKGKVVLPDQVIENGWVLVSDGRVVQTGQGTAPAGESHGGTDYLVLPGAIDGQVHSRSQKNQEEFIWSTRSAAAGGVTTIVDMPYDDGDLIATPERFTRKVESAGKEARVDFALYATAHPADGTKHIDGLVEAGAAGFKFSTFGTHPERFPRITPQMLYECFSAIARHGLIAGIHNENDEMVRYYIDQVEKSGRTDYLTHSMSRPPVTETLAMAEVYEIGAMSGCATHVVHCSVGRGYELAAGYRAQGYAATVEACIHYLTLCEEDDVSRLIGRAKINPPVRNRAEREAIWQQLAAGNVSIVSTDHVSWSLDRKNDENMLKNASGVPGLEALYALLLKGLDERGLSLSHAARLLAHNPANLFRLGQTKGALGAGLDADIVLARRDPYTYKAAESGNNIVGWSPYDGITLPFRITHTFVRGECAMAEGVVTAEPGSGRFVRPALRKGAA</sequence>
<evidence type="ECO:0000313" key="3">
    <source>
        <dbReference type="Proteomes" id="UP000252893"/>
    </source>
</evidence>
<dbReference type="Gene3D" id="2.30.40.10">
    <property type="entry name" value="Urease, subunit C, domain 1"/>
    <property type="match status" value="1"/>
</dbReference>
<dbReference type="Gene3D" id="3.20.20.140">
    <property type="entry name" value="Metal-dependent hydrolases"/>
    <property type="match status" value="1"/>
</dbReference>
<dbReference type="GO" id="GO:0006145">
    <property type="term" value="P:purine nucleobase catabolic process"/>
    <property type="evidence" value="ECO:0007669"/>
    <property type="project" value="TreeGrafter"/>
</dbReference>
<dbReference type="AlphaFoldDB" id="A0A366E9P2"/>
<dbReference type="InterPro" id="IPR050138">
    <property type="entry name" value="DHOase/Allantoinase_Hydrolase"/>
</dbReference>
<protein>
    <submittedName>
        <fullName evidence="2">Allantoinase</fullName>
    </submittedName>
</protein>
<dbReference type="SUPFAM" id="SSF51338">
    <property type="entry name" value="Composite domain of metallo-dependent hydrolases"/>
    <property type="match status" value="1"/>
</dbReference>
<dbReference type="InterPro" id="IPR006680">
    <property type="entry name" value="Amidohydro-rel"/>
</dbReference>